<dbReference type="CDD" id="cd01189">
    <property type="entry name" value="INT_ICEBs1_C_like"/>
    <property type="match status" value="1"/>
</dbReference>
<dbReference type="Pfam" id="PF00589">
    <property type="entry name" value="Phage_integrase"/>
    <property type="match status" value="1"/>
</dbReference>
<dbReference type="GO" id="GO:0003677">
    <property type="term" value="F:DNA binding"/>
    <property type="evidence" value="ECO:0007669"/>
    <property type="project" value="UniProtKB-KW"/>
</dbReference>
<dbReference type="GO" id="GO:0015074">
    <property type="term" value="P:DNA integration"/>
    <property type="evidence" value="ECO:0007669"/>
    <property type="project" value="InterPro"/>
</dbReference>
<keyword evidence="3" id="KW-0233">DNA recombination</keyword>
<dbReference type="InterPro" id="IPR050090">
    <property type="entry name" value="Tyrosine_recombinase_XerCD"/>
</dbReference>
<dbReference type="EMBL" id="QRWX01000005">
    <property type="protein sequence ID" value="RGT53694.1"/>
    <property type="molecule type" value="Genomic_DNA"/>
</dbReference>
<dbReference type="Gene3D" id="1.10.443.10">
    <property type="entry name" value="Intergrase catalytic core"/>
    <property type="match status" value="1"/>
</dbReference>
<dbReference type="GO" id="GO:0006310">
    <property type="term" value="P:DNA recombination"/>
    <property type="evidence" value="ECO:0007669"/>
    <property type="project" value="UniProtKB-KW"/>
</dbReference>
<dbReference type="Proteomes" id="UP000284731">
    <property type="component" value="Unassembled WGS sequence"/>
</dbReference>
<evidence type="ECO:0000256" key="3">
    <source>
        <dbReference type="ARBA" id="ARBA00023172"/>
    </source>
</evidence>
<dbReference type="Gene3D" id="1.10.150.130">
    <property type="match status" value="1"/>
</dbReference>
<dbReference type="PANTHER" id="PTHR30349:SF64">
    <property type="entry name" value="PROPHAGE INTEGRASE INTD-RELATED"/>
    <property type="match status" value="1"/>
</dbReference>
<evidence type="ECO:0000313" key="6">
    <source>
        <dbReference type="Proteomes" id="UP000284731"/>
    </source>
</evidence>
<dbReference type="RefSeq" id="WP_118765361.1">
    <property type="nucleotide sequence ID" value="NZ_CABJCF010000005.1"/>
</dbReference>
<sequence>MKKEKYIIERKNKKNHYLQVYINFKDASGKKQIYNRNINVAEYVSPKEAMQAAIIIRDNALREINTGTLIKHVPTVGELYHQTKKLFNISVKTWKRHETTYKNSIKKYENREITSIKPIDVQESINDSINSHSLEATQRVLSLWRQIYKAAAMNDILVADKTVAVTIPKSKAPAKQQKKVLISDEDFKQFIEYLEETSKYVRDPIGRFRRIRIIYMLKIMFFTGIRPSECFALTKSDINLITNEITINKAIGSTLAKTRQVISTKTSQSIRTIPISDNLKPILLKMFDEIKEEHLFYDHDGLPFETSFLSQFISRISNRTGIKFNMYMLRHRMATDLIQSNTSARTVQDILGHATYKQSVGYARSSDEDRKTAIDSRKLS</sequence>
<feature type="domain" description="Tyr recombinase" evidence="4">
    <location>
        <begin position="176"/>
        <end position="375"/>
    </location>
</feature>
<dbReference type="PANTHER" id="PTHR30349">
    <property type="entry name" value="PHAGE INTEGRASE-RELATED"/>
    <property type="match status" value="1"/>
</dbReference>
<dbReference type="InterPro" id="IPR002104">
    <property type="entry name" value="Integrase_catalytic"/>
</dbReference>
<dbReference type="InterPro" id="IPR010998">
    <property type="entry name" value="Integrase_recombinase_N"/>
</dbReference>
<organism evidence="5 6">
    <name type="scientific">Solobacterium moorei</name>
    <dbReference type="NCBI Taxonomy" id="102148"/>
    <lineage>
        <taxon>Bacteria</taxon>
        <taxon>Bacillati</taxon>
        <taxon>Bacillota</taxon>
        <taxon>Erysipelotrichia</taxon>
        <taxon>Erysipelotrichales</taxon>
        <taxon>Erysipelotrichaceae</taxon>
        <taxon>Solobacterium</taxon>
    </lineage>
</organism>
<protein>
    <submittedName>
        <fullName evidence="5">Site-specific integrase</fullName>
    </submittedName>
</protein>
<keyword evidence="2" id="KW-0238">DNA-binding</keyword>
<evidence type="ECO:0000313" key="5">
    <source>
        <dbReference type="EMBL" id="RGT53694.1"/>
    </source>
</evidence>
<evidence type="ECO:0000256" key="2">
    <source>
        <dbReference type="ARBA" id="ARBA00023125"/>
    </source>
</evidence>
<reference evidence="5 6" key="1">
    <citation type="submission" date="2018-08" db="EMBL/GenBank/DDBJ databases">
        <title>A genome reference for cultivated species of the human gut microbiota.</title>
        <authorList>
            <person name="Zou Y."/>
            <person name="Xue W."/>
            <person name="Luo G."/>
        </authorList>
    </citation>
    <scope>NUCLEOTIDE SEQUENCE [LARGE SCALE GENOMIC DNA]</scope>
    <source>
        <strain evidence="5 6">AF18-46</strain>
    </source>
</reference>
<evidence type="ECO:0000259" key="4">
    <source>
        <dbReference type="PROSITE" id="PS51898"/>
    </source>
</evidence>
<comment type="caution">
    <text evidence="5">The sequence shown here is derived from an EMBL/GenBank/DDBJ whole genome shotgun (WGS) entry which is preliminary data.</text>
</comment>
<dbReference type="PROSITE" id="PS51898">
    <property type="entry name" value="TYR_RECOMBINASE"/>
    <property type="match status" value="1"/>
</dbReference>
<evidence type="ECO:0000256" key="1">
    <source>
        <dbReference type="ARBA" id="ARBA00008857"/>
    </source>
</evidence>
<gene>
    <name evidence="5" type="ORF">DWX20_09660</name>
</gene>
<dbReference type="InterPro" id="IPR011010">
    <property type="entry name" value="DNA_brk_join_enz"/>
</dbReference>
<comment type="similarity">
    <text evidence="1">Belongs to the 'phage' integrase family.</text>
</comment>
<dbReference type="InterPro" id="IPR013762">
    <property type="entry name" value="Integrase-like_cat_sf"/>
</dbReference>
<dbReference type="SUPFAM" id="SSF56349">
    <property type="entry name" value="DNA breaking-rejoining enzymes"/>
    <property type="match status" value="1"/>
</dbReference>
<name>A0A412PAQ5_9FIRM</name>
<accession>A0A412PAQ5</accession>
<proteinExistence type="inferred from homology"/>
<dbReference type="AlphaFoldDB" id="A0A412PAQ5"/>